<feature type="domain" description="F-box" evidence="4">
    <location>
        <begin position="21"/>
        <end position="67"/>
    </location>
</feature>
<dbReference type="PANTHER" id="PTHR23206">
    <property type="entry name" value="MASK PROTEIN"/>
    <property type="match status" value="1"/>
</dbReference>
<dbReference type="InterPro" id="IPR002110">
    <property type="entry name" value="Ankyrin_rpt"/>
</dbReference>
<evidence type="ECO:0000256" key="1">
    <source>
        <dbReference type="ARBA" id="ARBA00022737"/>
    </source>
</evidence>
<dbReference type="InParanoid" id="C1FJ32"/>
<dbReference type="SUPFAM" id="SSF81383">
    <property type="entry name" value="F-box domain"/>
    <property type="match status" value="1"/>
</dbReference>
<dbReference type="Pfam" id="PF00646">
    <property type="entry name" value="F-box"/>
    <property type="match status" value="1"/>
</dbReference>
<dbReference type="CDD" id="cd09917">
    <property type="entry name" value="F-box_SF"/>
    <property type="match status" value="1"/>
</dbReference>
<keyword evidence="2 3" id="KW-0040">ANK repeat</keyword>
<dbReference type="PROSITE" id="PS50088">
    <property type="entry name" value="ANK_REPEAT"/>
    <property type="match status" value="1"/>
</dbReference>
<dbReference type="GeneID" id="8247913"/>
<dbReference type="SUPFAM" id="SSF48403">
    <property type="entry name" value="Ankyrin repeat"/>
    <property type="match status" value="1"/>
</dbReference>
<evidence type="ECO:0000256" key="3">
    <source>
        <dbReference type="PROSITE-ProRule" id="PRU00023"/>
    </source>
</evidence>
<accession>C1FJ32</accession>
<keyword evidence="1" id="KW-0677">Repeat</keyword>
<dbReference type="Proteomes" id="UP000002009">
    <property type="component" value="Chromosome 12"/>
</dbReference>
<evidence type="ECO:0000313" key="5">
    <source>
        <dbReference type="EMBL" id="ACO70520.1"/>
    </source>
</evidence>
<dbReference type="InterPro" id="IPR051631">
    <property type="entry name" value="Ankyrin-KH/SAM_domain"/>
</dbReference>
<dbReference type="KEGG" id="mis:MICPUN_63132"/>
<dbReference type="SMART" id="SM00248">
    <property type="entry name" value="ANK"/>
    <property type="match status" value="3"/>
</dbReference>
<name>C1FJ32_MICCC</name>
<dbReference type="PROSITE" id="PS50297">
    <property type="entry name" value="ANK_REP_REGION"/>
    <property type="match status" value="1"/>
</dbReference>
<dbReference type="Pfam" id="PF12796">
    <property type="entry name" value="Ank_2"/>
    <property type="match status" value="1"/>
</dbReference>
<sequence>MEEAESNTLASLRSGAMSILEAIAVELPDVFTAVILAKLDIKDTLSLAQVSKRYRDAVWSVDGVRSLQAKITRLPRSWFGGDAMACAIASNNLPAIRALLKSGREVEEEVKYDDKKTWGTPLMFAAFLGHLGAVRVLIEAGADINKHATFLGSAYKNSALWMACDHNHPDVVMQLIEAAAPPPSW</sequence>
<dbReference type="AlphaFoldDB" id="C1FJ32"/>
<dbReference type="STRING" id="296587.C1FJ32"/>
<gene>
    <name evidence="5" type="ORF">MICPUN_63132</name>
</gene>
<organism evidence="5 6">
    <name type="scientific">Micromonas commoda (strain RCC299 / NOUM17 / CCMP2709)</name>
    <name type="common">Picoplanktonic green alga</name>
    <dbReference type="NCBI Taxonomy" id="296587"/>
    <lineage>
        <taxon>Eukaryota</taxon>
        <taxon>Viridiplantae</taxon>
        <taxon>Chlorophyta</taxon>
        <taxon>Mamiellophyceae</taxon>
        <taxon>Mamiellales</taxon>
        <taxon>Mamiellaceae</taxon>
        <taxon>Micromonas</taxon>
    </lineage>
</organism>
<dbReference type="InterPro" id="IPR001810">
    <property type="entry name" value="F-box_dom"/>
</dbReference>
<dbReference type="Pfam" id="PF00023">
    <property type="entry name" value="Ank"/>
    <property type="match status" value="1"/>
</dbReference>
<feature type="repeat" description="ANK" evidence="3">
    <location>
        <begin position="117"/>
        <end position="149"/>
    </location>
</feature>
<dbReference type="InterPro" id="IPR036047">
    <property type="entry name" value="F-box-like_dom_sf"/>
</dbReference>
<dbReference type="EMBL" id="CP001577">
    <property type="protein sequence ID" value="ACO70520.1"/>
    <property type="molecule type" value="Genomic_DNA"/>
</dbReference>
<dbReference type="InterPro" id="IPR036770">
    <property type="entry name" value="Ankyrin_rpt-contain_sf"/>
</dbReference>
<proteinExistence type="predicted"/>
<dbReference type="PROSITE" id="PS50181">
    <property type="entry name" value="FBOX"/>
    <property type="match status" value="1"/>
</dbReference>
<dbReference type="PANTHER" id="PTHR23206:SF8">
    <property type="entry name" value="ANKYRIN REPEAT AND KH DOMAIN-CONTAINING 1"/>
    <property type="match status" value="1"/>
</dbReference>
<evidence type="ECO:0000259" key="4">
    <source>
        <dbReference type="PROSITE" id="PS50181"/>
    </source>
</evidence>
<evidence type="ECO:0000313" key="6">
    <source>
        <dbReference type="Proteomes" id="UP000002009"/>
    </source>
</evidence>
<keyword evidence="6" id="KW-1185">Reference proteome</keyword>
<reference evidence="5 6" key="1">
    <citation type="journal article" date="2009" name="Science">
        <title>Green evolution and dynamic adaptations revealed by genomes of the marine picoeukaryotes Micromonas.</title>
        <authorList>
            <person name="Worden A.Z."/>
            <person name="Lee J.H."/>
            <person name="Mock T."/>
            <person name="Rouze P."/>
            <person name="Simmons M.P."/>
            <person name="Aerts A.L."/>
            <person name="Allen A.E."/>
            <person name="Cuvelier M.L."/>
            <person name="Derelle E."/>
            <person name="Everett M.V."/>
            <person name="Foulon E."/>
            <person name="Grimwood J."/>
            <person name="Gundlach H."/>
            <person name="Henrissat B."/>
            <person name="Napoli C."/>
            <person name="McDonald S.M."/>
            <person name="Parker M.S."/>
            <person name="Rombauts S."/>
            <person name="Salamov A."/>
            <person name="Von Dassow P."/>
            <person name="Badger J.H."/>
            <person name="Coutinho P.M."/>
            <person name="Demir E."/>
            <person name="Dubchak I."/>
            <person name="Gentemann C."/>
            <person name="Eikrem W."/>
            <person name="Gready J.E."/>
            <person name="John U."/>
            <person name="Lanier W."/>
            <person name="Lindquist E.A."/>
            <person name="Lucas S."/>
            <person name="Mayer K.F."/>
            <person name="Moreau H."/>
            <person name="Not F."/>
            <person name="Otillar R."/>
            <person name="Panaud O."/>
            <person name="Pangilinan J."/>
            <person name="Paulsen I."/>
            <person name="Piegu B."/>
            <person name="Poliakov A."/>
            <person name="Robbens S."/>
            <person name="Schmutz J."/>
            <person name="Toulza E."/>
            <person name="Wyss T."/>
            <person name="Zelensky A."/>
            <person name="Zhou K."/>
            <person name="Armbrust E.V."/>
            <person name="Bhattacharya D."/>
            <person name="Goodenough U.W."/>
            <person name="Van de Peer Y."/>
            <person name="Grigoriev I.V."/>
        </authorList>
    </citation>
    <scope>NUCLEOTIDE SEQUENCE [LARGE SCALE GENOMIC DNA]</scope>
    <source>
        <strain evidence="6">RCC299 / NOUM17</strain>
    </source>
</reference>
<evidence type="ECO:0000256" key="2">
    <source>
        <dbReference type="ARBA" id="ARBA00023043"/>
    </source>
</evidence>
<dbReference type="RefSeq" id="XP_002509262.1">
    <property type="nucleotide sequence ID" value="XM_002509216.1"/>
</dbReference>
<dbReference type="Gene3D" id="1.25.40.20">
    <property type="entry name" value="Ankyrin repeat-containing domain"/>
    <property type="match status" value="1"/>
</dbReference>
<dbReference type="eggNOG" id="KOG0504">
    <property type="taxonomic scope" value="Eukaryota"/>
</dbReference>
<dbReference type="OrthoDB" id="497215at2759"/>
<protein>
    <recommendedName>
        <fullName evidence="4">F-box domain-containing protein</fullName>
    </recommendedName>
</protein>